<evidence type="ECO:0000256" key="1">
    <source>
        <dbReference type="SAM" id="Phobius"/>
    </source>
</evidence>
<keyword evidence="1" id="KW-0472">Membrane</keyword>
<feature type="transmembrane region" description="Helical" evidence="1">
    <location>
        <begin position="265"/>
        <end position="285"/>
    </location>
</feature>
<keyword evidence="1" id="KW-0812">Transmembrane</keyword>
<feature type="transmembrane region" description="Helical" evidence="1">
    <location>
        <begin position="182"/>
        <end position="207"/>
    </location>
</feature>
<reference evidence="3" key="1">
    <citation type="journal article" date="2019" name="Int. J. Syst. Evol. Microbiol.">
        <title>The Global Catalogue of Microorganisms (GCM) 10K type strain sequencing project: providing services to taxonomists for standard genome sequencing and annotation.</title>
        <authorList>
            <consortium name="The Broad Institute Genomics Platform"/>
            <consortium name="The Broad Institute Genome Sequencing Center for Infectious Disease"/>
            <person name="Wu L."/>
            <person name="Ma J."/>
        </authorList>
    </citation>
    <scope>NUCLEOTIDE SEQUENCE [LARGE SCALE GENOMIC DNA]</scope>
    <source>
        <strain evidence="3">JCM 10671</strain>
    </source>
</reference>
<sequence>MIVVVGMLPGDELVADYLARAGRVAADALAPADSAVVVEEIGRRVRARVGAPPRWDLRGTQHQLAELGEPEDLVEAVAAELIPGHAKAPEPEPVVELEIEPDTDFPTLDLGAVPPPVPPPVPRLPLQADRSAQSAYSGRPAPTFRPMFRDEEEALRIRPIAADESVARDTPLSGMGRLGWELAALAVLAIAVFPFGYLGWLLGAVLVVRSRYWEISDKVRVLAGMPAAGVGFAVLWAWLQATQIQESDNSGTRLSEAWHSFADTFAVLPQICGLLGALYLGYALVRDHHTG</sequence>
<name>A0ABP3RQU7_9ACTN</name>
<feature type="transmembrane region" description="Helical" evidence="1">
    <location>
        <begin position="219"/>
        <end position="239"/>
    </location>
</feature>
<organism evidence="2 3">
    <name type="scientific">Sporichthya brevicatena</name>
    <dbReference type="NCBI Taxonomy" id="171442"/>
    <lineage>
        <taxon>Bacteria</taxon>
        <taxon>Bacillati</taxon>
        <taxon>Actinomycetota</taxon>
        <taxon>Actinomycetes</taxon>
        <taxon>Sporichthyales</taxon>
        <taxon>Sporichthyaceae</taxon>
        <taxon>Sporichthya</taxon>
    </lineage>
</organism>
<dbReference type="EMBL" id="BAAAHE010000011">
    <property type="protein sequence ID" value="GAA0614510.1"/>
    <property type="molecule type" value="Genomic_DNA"/>
</dbReference>
<evidence type="ECO:0000313" key="3">
    <source>
        <dbReference type="Proteomes" id="UP001500957"/>
    </source>
</evidence>
<evidence type="ECO:0000313" key="2">
    <source>
        <dbReference type="EMBL" id="GAA0614510.1"/>
    </source>
</evidence>
<protein>
    <submittedName>
        <fullName evidence="2">Uncharacterized protein</fullName>
    </submittedName>
</protein>
<proteinExistence type="predicted"/>
<gene>
    <name evidence="2" type="ORF">GCM10009547_15450</name>
</gene>
<keyword evidence="1" id="KW-1133">Transmembrane helix</keyword>
<keyword evidence="3" id="KW-1185">Reference proteome</keyword>
<dbReference type="RefSeq" id="WP_344603308.1">
    <property type="nucleotide sequence ID" value="NZ_BAAAHE010000011.1"/>
</dbReference>
<accession>A0ABP3RQU7</accession>
<dbReference type="Proteomes" id="UP001500957">
    <property type="component" value="Unassembled WGS sequence"/>
</dbReference>
<comment type="caution">
    <text evidence="2">The sequence shown here is derived from an EMBL/GenBank/DDBJ whole genome shotgun (WGS) entry which is preliminary data.</text>
</comment>